<dbReference type="EMBL" id="RBDX01000038">
    <property type="protein sequence ID" value="RKN04252.1"/>
    <property type="molecule type" value="Genomic_DNA"/>
</dbReference>
<protein>
    <submittedName>
        <fullName evidence="4">Xanthine dehydrogenase family protein molybdopterin-binding subunit</fullName>
    </submittedName>
</protein>
<dbReference type="SUPFAM" id="SSF56003">
    <property type="entry name" value="Molybdenum cofactor-binding domain"/>
    <property type="match status" value="1"/>
</dbReference>
<dbReference type="GO" id="GO:0005506">
    <property type="term" value="F:iron ion binding"/>
    <property type="evidence" value="ECO:0007669"/>
    <property type="project" value="InterPro"/>
</dbReference>
<dbReference type="Proteomes" id="UP000275024">
    <property type="component" value="Unassembled WGS sequence"/>
</dbReference>
<organism evidence="4 7">
    <name type="scientific">Streptomyces radicis</name>
    <dbReference type="NCBI Taxonomy" id="1750517"/>
    <lineage>
        <taxon>Bacteria</taxon>
        <taxon>Bacillati</taxon>
        <taxon>Actinomycetota</taxon>
        <taxon>Actinomycetes</taxon>
        <taxon>Kitasatosporales</taxon>
        <taxon>Streptomycetaceae</taxon>
        <taxon>Streptomyces</taxon>
    </lineage>
</organism>
<reference evidence="6 7" key="1">
    <citation type="submission" date="2018-09" db="EMBL/GenBank/DDBJ databases">
        <title>Streptomyces sp. nov. DS1-2, an endophytic actinomycete isolated from roots of Dendrobium scabrilingue.</title>
        <authorList>
            <person name="Kuncharoen N."/>
            <person name="Kudo T."/>
            <person name="Ohkuma M."/>
            <person name="Yuki M."/>
            <person name="Tanasupawat S."/>
        </authorList>
    </citation>
    <scope>NUCLEOTIDE SEQUENCE [LARGE SCALE GENOMIC DNA]</scope>
    <source>
        <strain evidence="4 7">AZ1-7</strain>
        <strain evidence="5 6">DS1-2</strain>
    </source>
</reference>
<dbReference type="PANTHER" id="PTHR11908:SF132">
    <property type="entry name" value="ALDEHYDE OXIDASE 1-RELATED"/>
    <property type="match status" value="1"/>
</dbReference>
<gene>
    <name evidence="5" type="ORF">D7318_28870</name>
    <name evidence="4" type="ORF">D7319_29110</name>
</gene>
<dbReference type="Pfam" id="PF20256">
    <property type="entry name" value="MoCoBD_2"/>
    <property type="match status" value="1"/>
</dbReference>
<keyword evidence="1" id="KW-0500">Molybdenum</keyword>
<dbReference type="InterPro" id="IPR000674">
    <property type="entry name" value="Ald_Oxase/Xan_DH_a/b"/>
</dbReference>
<name>A0A3A9VUQ9_9ACTN</name>
<dbReference type="OrthoDB" id="8428274at2"/>
<dbReference type="InterPro" id="IPR016208">
    <property type="entry name" value="Ald_Oxase/xanthine_DH-like"/>
</dbReference>
<evidence type="ECO:0000313" key="6">
    <source>
        <dbReference type="Proteomes" id="UP000268652"/>
    </source>
</evidence>
<accession>A0A3A9VUQ9</accession>
<dbReference type="Pfam" id="PF02738">
    <property type="entry name" value="MoCoBD_1"/>
    <property type="match status" value="1"/>
</dbReference>
<keyword evidence="6" id="KW-1185">Reference proteome</keyword>
<dbReference type="SUPFAM" id="SSF54665">
    <property type="entry name" value="CO dehydrogenase molybdoprotein N-domain-like"/>
    <property type="match status" value="1"/>
</dbReference>
<dbReference type="SMART" id="SM01008">
    <property type="entry name" value="Ald_Xan_dh_C"/>
    <property type="match status" value="1"/>
</dbReference>
<feature type="domain" description="Aldehyde oxidase/xanthine dehydrogenase a/b hammerhead" evidence="3">
    <location>
        <begin position="23"/>
        <end position="133"/>
    </location>
</feature>
<dbReference type="GO" id="GO:0016491">
    <property type="term" value="F:oxidoreductase activity"/>
    <property type="evidence" value="ECO:0007669"/>
    <property type="project" value="UniProtKB-KW"/>
</dbReference>
<evidence type="ECO:0000259" key="3">
    <source>
        <dbReference type="SMART" id="SM01008"/>
    </source>
</evidence>
<dbReference type="EMBL" id="RBDY01000037">
    <property type="protein sequence ID" value="RKN14770.1"/>
    <property type="molecule type" value="Genomic_DNA"/>
</dbReference>
<evidence type="ECO:0000313" key="5">
    <source>
        <dbReference type="EMBL" id="RKN14770.1"/>
    </source>
</evidence>
<dbReference type="InterPro" id="IPR008274">
    <property type="entry name" value="AldOxase/xan_DH_MoCoBD1"/>
</dbReference>
<evidence type="ECO:0000313" key="7">
    <source>
        <dbReference type="Proteomes" id="UP000275024"/>
    </source>
</evidence>
<dbReference type="InterPro" id="IPR036856">
    <property type="entry name" value="Ald_Oxase/Xan_DH_a/b_sf"/>
</dbReference>
<dbReference type="InterPro" id="IPR037165">
    <property type="entry name" value="AldOxase/xan_DH_Mopterin-bd_sf"/>
</dbReference>
<dbReference type="RefSeq" id="WP_120700189.1">
    <property type="nucleotide sequence ID" value="NZ_RBDX01000038.1"/>
</dbReference>
<evidence type="ECO:0000256" key="1">
    <source>
        <dbReference type="ARBA" id="ARBA00022505"/>
    </source>
</evidence>
<evidence type="ECO:0000313" key="4">
    <source>
        <dbReference type="EMBL" id="RKN04252.1"/>
    </source>
</evidence>
<evidence type="ECO:0000256" key="2">
    <source>
        <dbReference type="ARBA" id="ARBA00023002"/>
    </source>
</evidence>
<comment type="caution">
    <text evidence="4">The sequence shown here is derived from an EMBL/GenBank/DDBJ whole genome shotgun (WGS) entry which is preliminary data.</text>
</comment>
<dbReference type="Proteomes" id="UP000268652">
    <property type="component" value="Unassembled WGS sequence"/>
</dbReference>
<keyword evidence="2" id="KW-0560">Oxidoreductase</keyword>
<dbReference type="InterPro" id="IPR046867">
    <property type="entry name" value="AldOxase/xan_DH_MoCoBD2"/>
</dbReference>
<dbReference type="AlphaFoldDB" id="A0A3A9VUQ9"/>
<dbReference type="Gene3D" id="3.30.365.10">
    <property type="entry name" value="Aldehyde oxidase/xanthine dehydrogenase, molybdopterin binding domain"/>
    <property type="match status" value="4"/>
</dbReference>
<dbReference type="Pfam" id="PF01315">
    <property type="entry name" value="Ald_Xan_dh_C"/>
    <property type="match status" value="1"/>
</dbReference>
<dbReference type="Gene3D" id="3.90.1170.50">
    <property type="entry name" value="Aldehyde oxidase/xanthine dehydrogenase, a/b hammerhead"/>
    <property type="match status" value="1"/>
</dbReference>
<sequence length="748" mass="77315">MKDIGKGLIGTAVDRVEGPAKVAGTARYALDGTAPGMLWGHLVTSRVAAGRLLALDTGAASRSPGVVAVYSPFAPLPIPPLPSVSNPSGARHAPLADPVVHHHGQPVALVVADTPERARAAAASVIATYAAAPAVTGVDAGPATVPGDVEHGEGADIGYSLDGRTVAQALADSDMVVSGRYRTAAQTHVALEPHSTLAWWTGDRLHVRTGHQAIPWLVGELAATFGLDPADIDAVVPHVGGGFGGKTRAGVDVKLACAASKVLGRPVKIVLTRAQVFTATVVRGMTDQRITLGARRDGRLTAIRHHSRSAEAAVLSDLLVAPGHAVTRMLYGADAMEISQRGVTVNLPRTGFMRGPSEVPGLFALETAMDELAHRLGIDPVELRLRNDTPVYPGTDLPWSAKRLATCLRVGAERFGWDERPREPGARREGDHHVGFGMAVTAYRAVRIMPVTVAVTLRADGCAEVATSAVDLGTGMATAIAITAADALDIPIDRVRPRLGDSALPPGGVALGSTGTASVTPAVAAAARAAMDEVLACAAADPRSPAYERPAGAVTVCGGTLRAGATAVPFAEALSSAGRSAVTGTGATAPRGAFDGGRAHWSFGAHFCEVRVHRLTREPRVTRMLGVMDIGRVVNAKAARGQIIGGMVWGLSTALFEGLDFDPRGAMANGNLADYLVPVNADVPDIDVVLLDEPDDAHNELGVRGAGEIGAGGVSAAIGNAIHNAAGIRLRDVPMTIDRMWRGTHDHD</sequence>
<dbReference type="PANTHER" id="PTHR11908">
    <property type="entry name" value="XANTHINE DEHYDROGENASE"/>
    <property type="match status" value="1"/>
</dbReference>
<proteinExistence type="predicted"/>